<evidence type="ECO:0000256" key="2">
    <source>
        <dbReference type="ARBA" id="ARBA00007362"/>
    </source>
</evidence>
<dbReference type="EMBL" id="CP014845">
    <property type="protein sequence ID" value="AMR81751.1"/>
    <property type="molecule type" value="Genomic_DNA"/>
</dbReference>
<feature type="transmembrane region" description="Helical" evidence="6">
    <location>
        <begin position="279"/>
        <end position="295"/>
    </location>
</feature>
<dbReference type="Pfam" id="PF00892">
    <property type="entry name" value="EamA"/>
    <property type="match status" value="2"/>
</dbReference>
<dbReference type="InterPro" id="IPR037185">
    <property type="entry name" value="EmrE-like"/>
</dbReference>
<feature type="domain" description="EamA" evidence="7">
    <location>
        <begin position="161"/>
        <end position="294"/>
    </location>
</feature>
<evidence type="ECO:0000256" key="6">
    <source>
        <dbReference type="SAM" id="Phobius"/>
    </source>
</evidence>
<proteinExistence type="inferred from homology"/>
<feature type="transmembrane region" description="Helical" evidence="6">
    <location>
        <begin position="12"/>
        <end position="34"/>
    </location>
</feature>
<reference evidence="8 9" key="1">
    <citation type="submission" date="2016-03" db="EMBL/GenBank/DDBJ databases">
        <title>Complete genome sequence of a novel chlorpyrifos degrading bacterium, Cupriavidus nantongensis sp. X1.</title>
        <authorList>
            <person name="Fang L."/>
        </authorList>
    </citation>
    <scope>NUCLEOTIDE SEQUENCE [LARGE SCALE GENOMIC DNA]</scope>
    <source>
        <strain evidence="8 9">X1</strain>
    </source>
</reference>
<dbReference type="GO" id="GO:0016020">
    <property type="term" value="C:membrane"/>
    <property type="evidence" value="ECO:0007669"/>
    <property type="project" value="UniProtKB-SubCell"/>
</dbReference>
<evidence type="ECO:0000256" key="4">
    <source>
        <dbReference type="ARBA" id="ARBA00022989"/>
    </source>
</evidence>
<dbReference type="STRING" id="1796606.A2G96_28745"/>
<dbReference type="InterPro" id="IPR050638">
    <property type="entry name" value="AA-Vitamin_Transporters"/>
</dbReference>
<feature type="transmembrane region" description="Helical" evidence="6">
    <location>
        <begin position="72"/>
        <end position="91"/>
    </location>
</feature>
<dbReference type="InterPro" id="IPR000620">
    <property type="entry name" value="EamA_dom"/>
</dbReference>
<accession>A0A142JUI9</accession>
<sequence>MSRPLSTVAWPPAMAFVLIWSTGFIVGKAIVPLADTSLFLLGRFAVAGLMFVAWSLAARAAWPPLREAPRHLLAGALMQGLYLCAGYGAVASGLPPAIMALLGALQPLLTALLAIPLLKELPSRRTWHGLALGALGVALVVAPALRAGPHGAAGAVSPGIVLLGVLAIVSITMGTLLQKTAIATCDLRASSAWQNLGAMLVAAAMVAIQAAGAPLHWQGGPALWAGLAWAAIGLSGAGTWLLVSLVRRGQAANAAALMFLAPPLAALQAWLLFGERLDAVQALGMAVAGAGVWLCQTRGRMRHAEAG</sequence>
<evidence type="ECO:0000259" key="7">
    <source>
        <dbReference type="Pfam" id="PF00892"/>
    </source>
</evidence>
<dbReference type="AlphaFoldDB" id="A0A142JUI9"/>
<feature type="transmembrane region" description="Helical" evidence="6">
    <location>
        <begin position="255"/>
        <end position="273"/>
    </location>
</feature>
<feature type="domain" description="EamA" evidence="7">
    <location>
        <begin position="13"/>
        <end position="141"/>
    </location>
</feature>
<keyword evidence="4 6" id="KW-1133">Transmembrane helix</keyword>
<keyword evidence="3 6" id="KW-0812">Transmembrane</keyword>
<protein>
    <recommendedName>
        <fullName evidence="7">EamA domain-containing protein</fullName>
    </recommendedName>
</protein>
<dbReference type="RefSeq" id="WP_062803542.1">
    <property type="nucleotide sequence ID" value="NZ_CP014845.1"/>
</dbReference>
<name>A0A142JUI9_9BURK</name>
<dbReference type="PANTHER" id="PTHR32322:SF2">
    <property type="entry name" value="EAMA DOMAIN-CONTAINING PROTEIN"/>
    <property type="match status" value="1"/>
</dbReference>
<feature type="transmembrane region" description="Helical" evidence="6">
    <location>
        <begin position="130"/>
        <end position="149"/>
    </location>
</feature>
<evidence type="ECO:0000313" key="8">
    <source>
        <dbReference type="EMBL" id="AMR81751.1"/>
    </source>
</evidence>
<evidence type="ECO:0000256" key="5">
    <source>
        <dbReference type="ARBA" id="ARBA00023136"/>
    </source>
</evidence>
<dbReference type="Proteomes" id="UP000075238">
    <property type="component" value="Chromosome 2"/>
</dbReference>
<comment type="similarity">
    <text evidence="2">Belongs to the EamA transporter family.</text>
</comment>
<dbReference type="SUPFAM" id="SSF103481">
    <property type="entry name" value="Multidrug resistance efflux transporter EmrE"/>
    <property type="match status" value="2"/>
</dbReference>
<dbReference type="OrthoDB" id="9809509at2"/>
<evidence type="ECO:0000256" key="3">
    <source>
        <dbReference type="ARBA" id="ARBA00022692"/>
    </source>
</evidence>
<organism evidence="8 9">
    <name type="scientific">Cupriavidus nantongensis</name>
    <dbReference type="NCBI Taxonomy" id="1796606"/>
    <lineage>
        <taxon>Bacteria</taxon>
        <taxon>Pseudomonadati</taxon>
        <taxon>Pseudomonadota</taxon>
        <taxon>Betaproteobacteria</taxon>
        <taxon>Burkholderiales</taxon>
        <taxon>Burkholderiaceae</taxon>
        <taxon>Cupriavidus</taxon>
    </lineage>
</organism>
<feature type="transmembrane region" description="Helical" evidence="6">
    <location>
        <begin position="223"/>
        <end position="243"/>
    </location>
</feature>
<evidence type="ECO:0000313" key="9">
    <source>
        <dbReference type="Proteomes" id="UP000075238"/>
    </source>
</evidence>
<feature type="transmembrane region" description="Helical" evidence="6">
    <location>
        <begin position="97"/>
        <end position="118"/>
    </location>
</feature>
<feature type="transmembrane region" description="Helical" evidence="6">
    <location>
        <begin position="155"/>
        <end position="177"/>
    </location>
</feature>
<gene>
    <name evidence="8" type="ORF">A2G96_28745</name>
</gene>
<feature type="transmembrane region" description="Helical" evidence="6">
    <location>
        <begin position="40"/>
        <end position="60"/>
    </location>
</feature>
<comment type="subcellular location">
    <subcellularLocation>
        <location evidence="1">Membrane</location>
        <topology evidence="1">Multi-pass membrane protein</topology>
    </subcellularLocation>
</comment>
<dbReference type="KEGG" id="cnan:A2G96_28745"/>
<dbReference type="PANTHER" id="PTHR32322">
    <property type="entry name" value="INNER MEMBRANE TRANSPORTER"/>
    <property type="match status" value="1"/>
</dbReference>
<evidence type="ECO:0000256" key="1">
    <source>
        <dbReference type="ARBA" id="ARBA00004141"/>
    </source>
</evidence>
<feature type="transmembrane region" description="Helical" evidence="6">
    <location>
        <begin position="198"/>
        <end position="217"/>
    </location>
</feature>
<keyword evidence="9" id="KW-1185">Reference proteome</keyword>
<keyword evidence="5 6" id="KW-0472">Membrane</keyword>